<dbReference type="InterPro" id="IPR002213">
    <property type="entry name" value="UDP_glucos_trans"/>
</dbReference>
<accession>A0A176VLZ7</accession>
<evidence type="ECO:0000256" key="1">
    <source>
        <dbReference type="ARBA" id="ARBA00022679"/>
    </source>
</evidence>
<dbReference type="EMBL" id="LVLJ01003474">
    <property type="protein sequence ID" value="OAE21331.1"/>
    <property type="molecule type" value="Genomic_DNA"/>
</dbReference>
<dbReference type="GO" id="GO:0008194">
    <property type="term" value="F:UDP-glycosyltransferase activity"/>
    <property type="evidence" value="ECO:0007669"/>
    <property type="project" value="InterPro"/>
</dbReference>
<keyword evidence="1" id="KW-0808">Transferase</keyword>
<keyword evidence="4" id="KW-1185">Reference proteome</keyword>
<reference evidence="2" key="2">
    <citation type="journal article" date="2019" name="Curr. Biol.">
        <title>Chromatin organization in early land plants reveals an ancestral association between H3K27me3, transposons, and constitutive heterochromatin.</title>
        <authorList>
            <person name="Montgomery S.A."/>
            <person name="Tanizawa Y."/>
            <person name="Galik B."/>
            <person name="Wang N."/>
            <person name="Ito T."/>
            <person name="Mochizuki T."/>
            <person name="Akimcheva S."/>
            <person name="Bowman J."/>
            <person name="Cognat V."/>
            <person name="Drouard L."/>
            <person name="Ekker H."/>
            <person name="Houng S."/>
            <person name="Kohchi T."/>
            <person name="Lin S."/>
            <person name="Liu L.D."/>
            <person name="Nakamura Y."/>
            <person name="Valeeva L.R."/>
            <person name="Shakirov E.V."/>
            <person name="Shippen D.E."/>
            <person name="Wei W."/>
            <person name="Yagura M."/>
            <person name="Yamaoka S."/>
            <person name="Yamato K.T."/>
            <person name="Liu C."/>
            <person name="Berger F."/>
        </authorList>
    </citation>
    <scope>NUCLEOTIDE SEQUENCE [LARGE SCALE GENOMIC DNA]</scope>
    <source>
        <strain evidence="2">Tak-1</strain>
    </source>
</reference>
<evidence type="ECO:0000313" key="3">
    <source>
        <dbReference type="EMBL" id="OAE21331.1"/>
    </source>
</evidence>
<dbReference type="PANTHER" id="PTHR48045:SF31">
    <property type="entry name" value="UDP-GLYCOSYLTRANSFERASE 76B1-LIKE"/>
    <property type="match status" value="1"/>
</dbReference>
<dbReference type="Proteomes" id="UP000077202">
    <property type="component" value="Unassembled WGS sequence"/>
</dbReference>
<organism evidence="3 4">
    <name type="scientific">Marchantia polymorpha subsp. ruderalis</name>
    <dbReference type="NCBI Taxonomy" id="1480154"/>
    <lineage>
        <taxon>Eukaryota</taxon>
        <taxon>Viridiplantae</taxon>
        <taxon>Streptophyta</taxon>
        <taxon>Embryophyta</taxon>
        <taxon>Marchantiophyta</taxon>
        <taxon>Marchantiopsida</taxon>
        <taxon>Marchantiidae</taxon>
        <taxon>Marchantiales</taxon>
        <taxon>Marchantiaceae</taxon>
        <taxon>Marchantia</taxon>
    </lineage>
</organism>
<evidence type="ECO:0008006" key="6">
    <source>
        <dbReference type="Google" id="ProtNLM"/>
    </source>
</evidence>
<dbReference type="PANTHER" id="PTHR48045">
    <property type="entry name" value="UDP-GLYCOSYLTRANSFERASE 72B1"/>
    <property type="match status" value="1"/>
</dbReference>
<sequence>MRFHEQNGGSRGHHLLMIPHAALPHINPMVHLADKLSQHGVRCTVLSYDCLLQQIPREDLRDGVQLLGLPQDLTGYSKPEDLFYPPMVDSERLRFVANAYIDRFVQDHDGSPPYTCLISDVLLPWTVDAAAKLNVPRYLLSPGSAFSFLMLHHVPLSNDADDTNRIIQFPNMFPNGVSCDIFSVPPQFAMYTRRSILNAAGLLGNSFYELETCAIDELRRMEKKVYPVGPLESAVRVTKSFVGDSSMNFVSVNDECLDWLDRQTDNSVVYVNFGTTGFIRFNLKMVHELAQGLEASGAKFLWVLRPPPNLSSDELDQLLPSGFEERVKDRGLVSRGWAPQLKILEHPSTAAFVMQAGWNSIMEAVARGVPIISWSTYADQPANALYAAQISKVGIQLPQGIVDRSAVETAIRTIMCSEEGKVLKENAQRLKLGAACATSPGGSSFQSLQDFITDL</sequence>
<dbReference type="EMBL" id="AP019871">
    <property type="protein sequence ID" value="BBN14671.1"/>
    <property type="molecule type" value="Genomic_DNA"/>
</dbReference>
<proteinExistence type="predicted"/>
<dbReference type="Proteomes" id="UP001162541">
    <property type="component" value="Chromosome 6"/>
</dbReference>
<name>A0A176VLZ7_MARPO</name>
<gene>
    <name evidence="3" type="ORF">AXG93_2712s1000</name>
    <name evidence="2" type="ORF">Mp_6g13500</name>
</gene>
<evidence type="ECO:0000313" key="5">
    <source>
        <dbReference type="Proteomes" id="UP001162541"/>
    </source>
</evidence>
<dbReference type="FunFam" id="3.40.50.2000:FF:000060">
    <property type="entry name" value="Glycosyltransferase"/>
    <property type="match status" value="1"/>
</dbReference>
<evidence type="ECO:0000313" key="2">
    <source>
        <dbReference type="EMBL" id="BBN14671.1"/>
    </source>
</evidence>
<dbReference type="Gene3D" id="3.40.50.2000">
    <property type="entry name" value="Glycogen Phosphorylase B"/>
    <property type="match status" value="2"/>
</dbReference>
<protein>
    <recommendedName>
        <fullName evidence="6">Glycosyltransferase</fullName>
    </recommendedName>
</protein>
<dbReference type="Pfam" id="PF00201">
    <property type="entry name" value="UDPGT"/>
    <property type="match status" value="1"/>
</dbReference>
<dbReference type="AlphaFoldDB" id="A0A176VLZ7"/>
<dbReference type="CDD" id="cd03784">
    <property type="entry name" value="GT1_Gtf-like"/>
    <property type="match status" value="1"/>
</dbReference>
<reference evidence="3 4" key="1">
    <citation type="submission" date="2016-03" db="EMBL/GenBank/DDBJ databases">
        <title>Mechanisms controlling the formation of the plant cell surface in tip-growing cells are functionally conserved among land plants.</title>
        <authorList>
            <person name="Honkanen S."/>
            <person name="Jones V.A."/>
            <person name="Morieri G."/>
            <person name="Champion C."/>
            <person name="Hetherington A.J."/>
            <person name="Kelly S."/>
            <person name="Saint-Marcoux D."/>
            <person name="Proust H."/>
            <person name="Prescott H."/>
            <person name="Dolan L."/>
        </authorList>
    </citation>
    <scope>NUCLEOTIDE SEQUENCE [LARGE SCALE GENOMIC DNA]</scope>
    <source>
        <strain evidence="4">cv. Tak-1 and cv. Tak-2</strain>
        <tissue evidence="3">Whole gametophyte</tissue>
    </source>
</reference>
<reference evidence="5" key="3">
    <citation type="journal article" date="2020" name="Curr. Biol.">
        <title>Chromatin organization in early land plants reveals an ancestral association between H3K27me3, transposons, and constitutive heterochromatin.</title>
        <authorList>
            <person name="Montgomery S.A."/>
            <person name="Tanizawa Y."/>
            <person name="Galik B."/>
            <person name="Wang N."/>
            <person name="Ito T."/>
            <person name="Mochizuki T."/>
            <person name="Akimcheva S."/>
            <person name="Bowman J.L."/>
            <person name="Cognat V."/>
            <person name="Marechal-Drouard L."/>
            <person name="Ekker H."/>
            <person name="Hong S.F."/>
            <person name="Kohchi T."/>
            <person name="Lin S.S."/>
            <person name="Liu L.D."/>
            <person name="Nakamura Y."/>
            <person name="Valeeva L.R."/>
            <person name="Shakirov E.V."/>
            <person name="Shippen D.E."/>
            <person name="Wei W.L."/>
            <person name="Yagura M."/>
            <person name="Yamaoka S."/>
            <person name="Yamato K.T."/>
            <person name="Liu C."/>
            <person name="Berger F."/>
        </authorList>
    </citation>
    <scope>NUCLEOTIDE SEQUENCE [LARGE SCALE GENOMIC DNA]</scope>
    <source>
        <strain evidence="5">Tak-1</strain>
    </source>
</reference>
<evidence type="ECO:0000313" key="4">
    <source>
        <dbReference type="Proteomes" id="UP000077202"/>
    </source>
</evidence>
<dbReference type="SUPFAM" id="SSF53756">
    <property type="entry name" value="UDP-Glycosyltransferase/glycogen phosphorylase"/>
    <property type="match status" value="1"/>
</dbReference>